<protein>
    <submittedName>
        <fullName evidence="2">E1 ubiquitin-activating protein aos1</fullName>
        <ecNumber evidence="2">6.2.1.45</ecNumber>
    </submittedName>
</protein>
<accession>A0AAW0DZI0</accession>
<dbReference type="AlphaFoldDB" id="A0AAW0DZI0"/>
<organism evidence="2 3">
    <name type="scientific">Paramarasmius palmivorus</name>
    <dbReference type="NCBI Taxonomy" id="297713"/>
    <lineage>
        <taxon>Eukaryota</taxon>
        <taxon>Fungi</taxon>
        <taxon>Dikarya</taxon>
        <taxon>Basidiomycota</taxon>
        <taxon>Agaricomycotina</taxon>
        <taxon>Agaricomycetes</taxon>
        <taxon>Agaricomycetidae</taxon>
        <taxon>Agaricales</taxon>
        <taxon>Marasmiineae</taxon>
        <taxon>Marasmiaceae</taxon>
        <taxon>Paramarasmius</taxon>
    </lineage>
</organism>
<dbReference type="EMBL" id="JAYKXP010000006">
    <property type="protein sequence ID" value="KAK7056978.1"/>
    <property type="molecule type" value="Genomic_DNA"/>
</dbReference>
<dbReference type="Pfam" id="PF00899">
    <property type="entry name" value="ThiF"/>
    <property type="match status" value="1"/>
</dbReference>
<evidence type="ECO:0000259" key="1">
    <source>
        <dbReference type="Pfam" id="PF00899"/>
    </source>
</evidence>
<dbReference type="Proteomes" id="UP001383192">
    <property type="component" value="Unassembled WGS sequence"/>
</dbReference>
<dbReference type="PANTHER" id="PTHR10953:SF162">
    <property type="entry name" value="SUMO-ACTIVATING ENZYME SUBUNIT 1"/>
    <property type="match status" value="1"/>
</dbReference>
<feature type="domain" description="THIF-type NAD/FAD binding fold" evidence="1">
    <location>
        <begin position="15"/>
        <end position="185"/>
    </location>
</feature>
<keyword evidence="3" id="KW-1185">Reference proteome</keyword>
<name>A0AAW0DZI0_9AGAR</name>
<comment type="caution">
    <text evidence="2">The sequence shown here is derived from an EMBL/GenBank/DDBJ whole genome shotgun (WGS) entry which is preliminary data.</text>
</comment>
<dbReference type="InterPro" id="IPR045886">
    <property type="entry name" value="ThiF/MoeB/HesA"/>
</dbReference>
<dbReference type="GO" id="GO:0031510">
    <property type="term" value="C:SUMO activating enzyme complex"/>
    <property type="evidence" value="ECO:0007669"/>
    <property type="project" value="TreeGrafter"/>
</dbReference>
<dbReference type="PANTHER" id="PTHR10953">
    <property type="entry name" value="UBIQUITIN-ACTIVATING ENZYME E1"/>
    <property type="match status" value="1"/>
</dbReference>
<reference evidence="2 3" key="1">
    <citation type="submission" date="2024-01" db="EMBL/GenBank/DDBJ databases">
        <title>A draft genome for a cacao thread blight-causing isolate of Paramarasmius palmivorus.</title>
        <authorList>
            <person name="Baruah I.K."/>
            <person name="Bukari Y."/>
            <person name="Amoako-Attah I."/>
            <person name="Meinhardt L.W."/>
            <person name="Bailey B.A."/>
            <person name="Cohen S.P."/>
        </authorList>
    </citation>
    <scope>NUCLEOTIDE SEQUENCE [LARGE SCALE GENOMIC DNA]</scope>
    <source>
        <strain evidence="2 3">GH-12</strain>
    </source>
</reference>
<keyword evidence="2" id="KW-0436">Ligase</keyword>
<evidence type="ECO:0000313" key="2">
    <source>
        <dbReference type="EMBL" id="KAK7056978.1"/>
    </source>
</evidence>
<dbReference type="EC" id="6.2.1.45" evidence="2"/>
<sequence length="297" mass="33035">MSSAAEFTEEEQGRYDRQIRLWGVEAQHRMRNATILVVRMKGTATETIKNIVLAGIGTLIVVDGDDVTEEDLGAGFFFRDEDVGKKASVQWSRAGYSVAINRFYVNFQRVDVAKARIESLNPLVTVKTIPTYSAVDSQSFETTIRDVDLVCITDWDKDGLIRMNEVCRRSGKPFYAGGTYGLLGSGSKESQKDAKVTTSYTSLENSLRHRWSSLTRRQTKELNPSAVFTILGTSFLGPSKYLANVYMLALWKYESTHGTLPNDATQAAELQSIADALVAEAEVNKQVLVKVPKELIE</sequence>
<evidence type="ECO:0000313" key="3">
    <source>
        <dbReference type="Proteomes" id="UP001383192"/>
    </source>
</evidence>
<proteinExistence type="predicted"/>
<dbReference type="InterPro" id="IPR035985">
    <property type="entry name" value="Ubiquitin-activating_enz"/>
</dbReference>
<dbReference type="GO" id="GO:0004839">
    <property type="term" value="F:ubiquitin activating enzyme activity"/>
    <property type="evidence" value="ECO:0007669"/>
    <property type="project" value="UniProtKB-EC"/>
</dbReference>
<dbReference type="SUPFAM" id="SSF69572">
    <property type="entry name" value="Activating enzymes of the ubiquitin-like proteins"/>
    <property type="match status" value="1"/>
</dbReference>
<dbReference type="GO" id="GO:0005737">
    <property type="term" value="C:cytoplasm"/>
    <property type="evidence" value="ECO:0007669"/>
    <property type="project" value="TreeGrafter"/>
</dbReference>
<dbReference type="Gene3D" id="3.40.50.720">
    <property type="entry name" value="NAD(P)-binding Rossmann-like Domain"/>
    <property type="match status" value="1"/>
</dbReference>
<dbReference type="GO" id="GO:0019948">
    <property type="term" value="F:SUMO activating enzyme activity"/>
    <property type="evidence" value="ECO:0007669"/>
    <property type="project" value="TreeGrafter"/>
</dbReference>
<dbReference type="InterPro" id="IPR000594">
    <property type="entry name" value="ThiF_NAD_FAD-bd"/>
</dbReference>
<gene>
    <name evidence="2" type="primary">AOS1</name>
    <name evidence="2" type="ORF">VNI00_002696</name>
</gene>
<dbReference type="GO" id="GO:0016925">
    <property type="term" value="P:protein sumoylation"/>
    <property type="evidence" value="ECO:0007669"/>
    <property type="project" value="TreeGrafter"/>
</dbReference>